<dbReference type="STRING" id="936435.F8QFU9"/>
<dbReference type="AlphaFoldDB" id="F8QFU9"/>
<accession>F8QFU9</accession>
<protein>
    <submittedName>
        <fullName evidence="1">Uncharacterized protein</fullName>
    </submittedName>
</protein>
<dbReference type="OrthoDB" id="3261594at2759"/>
<name>F8QFU9_SERL3</name>
<dbReference type="OMA" id="RYHEERT"/>
<dbReference type="EMBL" id="GL945498">
    <property type="protein sequence ID" value="EGN92839.1"/>
    <property type="molecule type" value="Genomic_DNA"/>
</dbReference>
<evidence type="ECO:0000313" key="2">
    <source>
        <dbReference type="Proteomes" id="UP000008063"/>
    </source>
</evidence>
<sequence>MCVNTCLAYMGPFADLDICPMCLEPRYDQLILARSKGKKKRSHQQFHTMPIGPQIQALWRDLTSASNMRYHEERTQELIEELQLNDRALKSYDNFFAGSDYINAVAEGQIQSGDTVLMFSMDGAQLYEKKSSDCWIYIWVIFDLSPDKRYQKKHVLPDGIIPGPNKPKNIDSFIFPGLHHLSAIQREGLRIWDSSRNIIFTSKPFLALVEGRFGDQVD</sequence>
<proteinExistence type="predicted"/>
<gene>
    <name evidence="1" type="ORF">SERLA73DRAFT_65114</name>
</gene>
<dbReference type="InParanoid" id="F8QFU9"/>
<dbReference type="HOGENOM" id="CLU_007337_1_2_1"/>
<dbReference type="eggNOG" id="ENOG502SH1N">
    <property type="taxonomic scope" value="Eukaryota"/>
</dbReference>
<evidence type="ECO:0000313" key="1">
    <source>
        <dbReference type="EMBL" id="EGN92839.1"/>
    </source>
</evidence>
<reference evidence="2" key="1">
    <citation type="journal article" date="2011" name="Science">
        <title>The plant cell wall-decomposing machinery underlies the functional diversity of forest fungi.</title>
        <authorList>
            <person name="Eastwood D.C."/>
            <person name="Floudas D."/>
            <person name="Binder M."/>
            <person name="Majcherczyk A."/>
            <person name="Schneider P."/>
            <person name="Aerts A."/>
            <person name="Asiegbu F.O."/>
            <person name="Baker S.E."/>
            <person name="Barry K."/>
            <person name="Bendiksby M."/>
            <person name="Blumentritt M."/>
            <person name="Coutinho P.M."/>
            <person name="Cullen D."/>
            <person name="de Vries R.P."/>
            <person name="Gathman A."/>
            <person name="Goodell B."/>
            <person name="Henrissat B."/>
            <person name="Ihrmark K."/>
            <person name="Kauserud H."/>
            <person name="Kohler A."/>
            <person name="LaButti K."/>
            <person name="Lapidus A."/>
            <person name="Lavin J.L."/>
            <person name="Lee Y.-H."/>
            <person name="Lindquist E."/>
            <person name="Lilly W."/>
            <person name="Lucas S."/>
            <person name="Morin E."/>
            <person name="Murat C."/>
            <person name="Oguiza J.A."/>
            <person name="Park J."/>
            <person name="Pisabarro A.G."/>
            <person name="Riley R."/>
            <person name="Rosling A."/>
            <person name="Salamov A."/>
            <person name="Schmidt O."/>
            <person name="Schmutz J."/>
            <person name="Skrede I."/>
            <person name="Stenlid J."/>
            <person name="Wiebenga A."/>
            <person name="Xie X."/>
            <person name="Kuees U."/>
            <person name="Hibbett D.S."/>
            <person name="Hoffmeister D."/>
            <person name="Hoegberg N."/>
            <person name="Martin F."/>
            <person name="Grigoriev I.V."/>
            <person name="Watkinson S.C."/>
        </authorList>
    </citation>
    <scope>NUCLEOTIDE SEQUENCE [LARGE SCALE GENOMIC DNA]</scope>
    <source>
        <strain evidence="2">strain S7.3</strain>
    </source>
</reference>
<dbReference type="Proteomes" id="UP000008063">
    <property type="component" value="Unassembled WGS sequence"/>
</dbReference>
<organism evidence="2">
    <name type="scientific">Serpula lacrymans var. lacrymans (strain S7.3)</name>
    <name type="common">Dry rot fungus</name>
    <dbReference type="NCBI Taxonomy" id="936435"/>
    <lineage>
        <taxon>Eukaryota</taxon>
        <taxon>Fungi</taxon>
        <taxon>Dikarya</taxon>
        <taxon>Basidiomycota</taxon>
        <taxon>Agaricomycotina</taxon>
        <taxon>Agaricomycetes</taxon>
        <taxon>Agaricomycetidae</taxon>
        <taxon>Boletales</taxon>
        <taxon>Coniophorineae</taxon>
        <taxon>Serpulaceae</taxon>
        <taxon>Serpula</taxon>
    </lineage>
</organism>
<keyword evidence="2" id="KW-1185">Reference proteome</keyword>